<evidence type="ECO:0000313" key="2">
    <source>
        <dbReference type="Proteomes" id="UP000285575"/>
    </source>
</evidence>
<evidence type="ECO:0000313" key="1">
    <source>
        <dbReference type="EMBL" id="RVU45188.1"/>
    </source>
</evidence>
<dbReference type="Pfam" id="PF05013">
    <property type="entry name" value="FGase"/>
    <property type="match status" value="1"/>
</dbReference>
<dbReference type="EMBL" id="SACR01000004">
    <property type="protein sequence ID" value="RVU45188.1"/>
    <property type="molecule type" value="Genomic_DNA"/>
</dbReference>
<sequence length="291" mass="31559">MPWTPPPPPASEDVLVVHRPPPGVALRPVVLDSPHSGHRMPPDFGAVLPEAALRDGEDCHIDALYRPAAERGVPLLAAMFPRTYLDPNRHAADHDPAVLAEPWPGEVVASGKAAIGKALVWRTLDDGRPIYAAPLPVAAVQHRITHYHRPYHATLRALMDEAHARFGVVHHINCHSMNAVGGASAQEGAGVPRADIVLGDRDGSTCHPAFTALVREVMQGFGYSVKVNDPFKGVELVRAYADPARGRHCLQLEINKRLYMDEGTLQKTANFAVLQGQLMQLLDAVHAAFHA</sequence>
<proteinExistence type="predicted"/>
<dbReference type="GO" id="GO:0016787">
    <property type="term" value="F:hydrolase activity"/>
    <property type="evidence" value="ECO:0007669"/>
    <property type="project" value="UniProtKB-KW"/>
</dbReference>
<protein>
    <submittedName>
        <fullName evidence="1">N-formylglutamate amidohydrolase</fullName>
    </submittedName>
</protein>
<dbReference type="Proteomes" id="UP000285575">
    <property type="component" value="Unassembled WGS sequence"/>
</dbReference>
<keyword evidence="2" id="KW-1185">Reference proteome</keyword>
<name>A0A437REK3_9BURK</name>
<keyword evidence="1" id="KW-0378">Hydrolase</keyword>
<reference evidence="1 2" key="1">
    <citation type="submission" date="2019-01" db="EMBL/GenBank/DDBJ databases">
        <authorList>
            <person name="Chen W.-M."/>
        </authorList>
    </citation>
    <scope>NUCLEOTIDE SEQUENCE [LARGE SCALE GENOMIC DNA]</scope>
    <source>
        <strain evidence="1 2">KYPY4</strain>
    </source>
</reference>
<dbReference type="OrthoDB" id="8716700at2"/>
<comment type="caution">
    <text evidence="1">The sequence shown here is derived from an EMBL/GenBank/DDBJ whole genome shotgun (WGS) entry which is preliminary data.</text>
</comment>
<organism evidence="1 2">
    <name type="scientific">Rubrivivax rivuli</name>
    <dbReference type="NCBI Taxonomy" id="1862385"/>
    <lineage>
        <taxon>Bacteria</taxon>
        <taxon>Pseudomonadati</taxon>
        <taxon>Pseudomonadota</taxon>
        <taxon>Betaproteobacteria</taxon>
        <taxon>Burkholderiales</taxon>
        <taxon>Sphaerotilaceae</taxon>
        <taxon>Rubrivivax</taxon>
    </lineage>
</organism>
<dbReference type="Gene3D" id="3.40.630.40">
    <property type="entry name" value="Zn-dependent exopeptidases"/>
    <property type="match status" value="1"/>
</dbReference>
<dbReference type="InterPro" id="IPR007709">
    <property type="entry name" value="N-FG_amidohydro"/>
</dbReference>
<accession>A0A437REK3</accession>
<gene>
    <name evidence="1" type="ORF">EOE66_13640</name>
</gene>
<dbReference type="SUPFAM" id="SSF53187">
    <property type="entry name" value="Zn-dependent exopeptidases"/>
    <property type="match status" value="1"/>
</dbReference>
<dbReference type="AlphaFoldDB" id="A0A437REK3"/>